<reference evidence="1" key="1">
    <citation type="submission" date="2020-05" db="EMBL/GenBank/DDBJ databases">
        <authorList>
            <person name="Chiriac C."/>
            <person name="Salcher M."/>
            <person name="Ghai R."/>
            <person name="Kavagutti S V."/>
        </authorList>
    </citation>
    <scope>NUCLEOTIDE SEQUENCE</scope>
</reference>
<gene>
    <name evidence="1" type="ORF">UFOVP1596_20</name>
</gene>
<sequence>MKKHENIIFDINIEKLDSGYLLTDPEGKRNVEVNGEGIFRGIAHFLNESKGSKKYRLSVTEIESK</sequence>
<protein>
    <submittedName>
        <fullName evidence="1">Uncharacterized protein</fullName>
    </submittedName>
</protein>
<evidence type="ECO:0000313" key="1">
    <source>
        <dbReference type="EMBL" id="CAB4218414.1"/>
    </source>
</evidence>
<accession>A0A6J5SUK0</accession>
<name>A0A6J5SUK0_9CAUD</name>
<proteinExistence type="predicted"/>
<dbReference type="EMBL" id="LR797460">
    <property type="protein sequence ID" value="CAB4218414.1"/>
    <property type="molecule type" value="Genomic_DNA"/>
</dbReference>
<organism evidence="1">
    <name type="scientific">uncultured Caudovirales phage</name>
    <dbReference type="NCBI Taxonomy" id="2100421"/>
    <lineage>
        <taxon>Viruses</taxon>
        <taxon>Duplodnaviria</taxon>
        <taxon>Heunggongvirae</taxon>
        <taxon>Uroviricota</taxon>
        <taxon>Caudoviricetes</taxon>
        <taxon>Peduoviridae</taxon>
        <taxon>Maltschvirus</taxon>
        <taxon>Maltschvirus maltsch</taxon>
    </lineage>
</organism>